<dbReference type="EMBL" id="SMGK01000005">
    <property type="protein sequence ID" value="TCK71612.1"/>
    <property type="molecule type" value="Genomic_DNA"/>
</dbReference>
<dbReference type="Proteomes" id="UP000295210">
    <property type="component" value="Unassembled WGS sequence"/>
</dbReference>
<dbReference type="Pfam" id="PF12760">
    <property type="entry name" value="Zn_ribbon_IS1595"/>
    <property type="match status" value="1"/>
</dbReference>
<gene>
    <name evidence="2" type="ORF">C7378_2894</name>
</gene>
<proteinExistence type="predicted"/>
<dbReference type="NCBIfam" id="NF033547">
    <property type="entry name" value="transpos_IS1595"/>
    <property type="match status" value="1"/>
</dbReference>
<evidence type="ECO:0000259" key="1">
    <source>
        <dbReference type="SMART" id="SM01126"/>
    </source>
</evidence>
<keyword evidence="3" id="KW-1185">Reference proteome</keyword>
<dbReference type="InterPro" id="IPR024442">
    <property type="entry name" value="Transposase_Zn_ribbon"/>
</dbReference>
<name>A0A4R1L113_9BACT</name>
<dbReference type="InterPro" id="IPR053164">
    <property type="entry name" value="IS1016-like_transposase"/>
</dbReference>
<protein>
    <submittedName>
        <fullName evidence="2">Transposase-like protein</fullName>
    </submittedName>
</protein>
<evidence type="ECO:0000313" key="3">
    <source>
        <dbReference type="Proteomes" id="UP000295210"/>
    </source>
</evidence>
<comment type="caution">
    <text evidence="2">The sequence shown here is derived from an EMBL/GenBank/DDBJ whole genome shotgun (WGS) entry which is preliminary data.</text>
</comment>
<accession>A0A4R1L113</accession>
<feature type="domain" description="ISXO2-like transposase" evidence="1">
    <location>
        <begin position="128"/>
        <end position="275"/>
    </location>
</feature>
<sequence length="310" mass="34767">MAAPHTLQEAIIYFSDADRAFQYALNLRFPNGVVACPRCGSEKHSFIKTRKVWFCSGCKKQFSLKVGTIFEDSPLGLDKWMCAYWILCNSKNGVSSCEIARTLGITQKSAWFMMHRIRTTMHDDCTTKLSGEVEADETFIGGKARNMHLSVKDRRITGTGTKDKTAVMGILERGGKVRTMVVANHKKAALQSEVKKHVEAGAALYTDALLSYEGLAGQYAHAVVDHAVEYVNGRIHTNGLENFWSLLKRGINGTYVSIEPFHLFRYLDEQSFRYNNRKNMDDQARFEAAMSNVFGHRLTYSALTGAATTH</sequence>
<dbReference type="AlphaFoldDB" id="A0A4R1L113"/>
<dbReference type="RefSeq" id="WP_131998170.1">
    <property type="nucleotide sequence ID" value="NZ_SMGK01000005.1"/>
</dbReference>
<reference evidence="2 3" key="1">
    <citation type="submission" date="2019-03" db="EMBL/GenBank/DDBJ databases">
        <title>Genomic Encyclopedia of Type Strains, Phase IV (KMG-IV): sequencing the most valuable type-strain genomes for metagenomic binning, comparative biology and taxonomic classification.</title>
        <authorList>
            <person name="Goeker M."/>
        </authorList>
    </citation>
    <scope>NUCLEOTIDE SEQUENCE [LARGE SCALE GENOMIC DNA]</scope>
    <source>
        <strain evidence="2 3">DSM 103428</strain>
    </source>
</reference>
<dbReference type="PANTHER" id="PTHR47163:SF2">
    <property type="entry name" value="SI:DKEY-17M8.2"/>
    <property type="match status" value="1"/>
</dbReference>
<dbReference type="SMART" id="SM01126">
    <property type="entry name" value="DDE_Tnp_IS1595"/>
    <property type="match status" value="1"/>
</dbReference>
<dbReference type="InterPro" id="IPR024445">
    <property type="entry name" value="Tnp_ISXO2-like"/>
</dbReference>
<dbReference type="OrthoDB" id="9769409at2"/>
<dbReference type="PANTHER" id="PTHR47163">
    <property type="entry name" value="DDE_TNP_IS1595 DOMAIN-CONTAINING PROTEIN"/>
    <property type="match status" value="1"/>
</dbReference>
<evidence type="ECO:0000313" key="2">
    <source>
        <dbReference type="EMBL" id="TCK71612.1"/>
    </source>
</evidence>
<dbReference type="Pfam" id="PF12762">
    <property type="entry name" value="DDE_Tnp_IS1595"/>
    <property type="match status" value="1"/>
</dbReference>
<organism evidence="2 3">
    <name type="scientific">Acidipila rosea</name>
    <dbReference type="NCBI Taxonomy" id="768535"/>
    <lineage>
        <taxon>Bacteria</taxon>
        <taxon>Pseudomonadati</taxon>
        <taxon>Acidobacteriota</taxon>
        <taxon>Terriglobia</taxon>
        <taxon>Terriglobales</taxon>
        <taxon>Acidobacteriaceae</taxon>
        <taxon>Acidipila</taxon>
    </lineage>
</organism>